<feature type="compositionally biased region" description="Polar residues" evidence="1">
    <location>
        <begin position="120"/>
        <end position="134"/>
    </location>
</feature>
<feature type="region of interest" description="Disordered" evidence="1">
    <location>
        <begin position="170"/>
        <end position="190"/>
    </location>
</feature>
<dbReference type="EMBL" id="JAPDRL010000004">
    <property type="protein sequence ID" value="KAJ9669111.1"/>
    <property type="molecule type" value="Genomic_DNA"/>
</dbReference>
<feature type="region of interest" description="Disordered" evidence="1">
    <location>
        <begin position="63"/>
        <end position="157"/>
    </location>
</feature>
<keyword evidence="3" id="KW-1185">Reference proteome</keyword>
<comment type="caution">
    <text evidence="2">The sequence shown here is derived from an EMBL/GenBank/DDBJ whole genome shotgun (WGS) entry which is preliminary data.</text>
</comment>
<gene>
    <name evidence="2" type="ORF">H2201_000937</name>
</gene>
<organism evidence="2 3">
    <name type="scientific">Coniosporium apollinis</name>
    <dbReference type="NCBI Taxonomy" id="61459"/>
    <lineage>
        <taxon>Eukaryota</taxon>
        <taxon>Fungi</taxon>
        <taxon>Dikarya</taxon>
        <taxon>Ascomycota</taxon>
        <taxon>Pezizomycotina</taxon>
        <taxon>Dothideomycetes</taxon>
        <taxon>Dothideomycetes incertae sedis</taxon>
        <taxon>Coniosporium</taxon>
    </lineage>
</organism>
<accession>A0ABQ9P719</accession>
<sequence length="280" mass="30832">MSLMRALTKRTKRPEISPPSPTRVASVRKPGQSIDRSKISSPVALISSTSALSYDAPDIATMRHVSPSSTSTASSRSSVNDSDASSTSNRSLETLTDASSVDSPPPSPNHLSCYFEAANPPTTKTVRRSQSSVNFREKTVSVESASAPAIPQRALSHSKKAHEQLARKRSLQHMKTSSVDSLQRTSHEYRASREPRIASIDMFRGSVEPHHPFGKELEQLDEVAEEFTSTLREAEMDEDTRIMQQKGLMKFCAADYMMEIQPLFTDMFGTAQQGLAVAWI</sequence>
<feature type="compositionally biased region" description="Polar residues" evidence="1">
    <location>
        <begin position="173"/>
        <end position="184"/>
    </location>
</feature>
<feature type="region of interest" description="Disordered" evidence="1">
    <location>
        <begin position="1"/>
        <end position="42"/>
    </location>
</feature>
<dbReference type="Proteomes" id="UP001172684">
    <property type="component" value="Unassembled WGS sequence"/>
</dbReference>
<evidence type="ECO:0000313" key="2">
    <source>
        <dbReference type="EMBL" id="KAJ9669111.1"/>
    </source>
</evidence>
<proteinExistence type="predicted"/>
<reference evidence="2" key="1">
    <citation type="submission" date="2022-10" db="EMBL/GenBank/DDBJ databases">
        <title>Culturing micro-colonial fungi from biological soil crusts in the Mojave desert and describing Neophaeococcomyces mojavensis, and introducing the new genera and species Taxawa tesnikishii.</title>
        <authorList>
            <person name="Kurbessoian T."/>
            <person name="Stajich J.E."/>
        </authorList>
    </citation>
    <scope>NUCLEOTIDE SEQUENCE</scope>
    <source>
        <strain evidence="2">TK_1</strain>
    </source>
</reference>
<evidence type="ECO:0000256" key="1">
    <source>
        <dbReference type="SAM" id="MobiDB-lite"/>
    </source>
</evidence>
<name>A0ABQ9P719_9PEZI</name>
<feature type="compositionally biased region" description="Low complexity" evidence="1">
    <location>
        <begin position="65"/>
        <end position="89"/>
    </location>
</feature>
<protein>
    <submittedName>
        <fullName evidence="2">Uncharacterized protein</fullName>
    </submittedName>
</protein>
<evidence type="ECO:0000313" key="3">
    <source>
        <dbReference type="Proteomes" id="UP001172684"/>
    </source>
</evidence>